<gene>
    <name evidence="3" type="ORF">AS592_02580</name>
</gene>
<dbReference type="STRING" id="1630136.AS592_02580"/>
<dbReference type="OrthoDB" id="5372248at2"/>
<dbReference type="EMBL" id="LNKT01000002">
    <property type="protein sequence ID" value="KYJ87245.1"/>
    <property type="molecule type" value="Genomic_DNA"/>
</dbReference>
<protein>
    <submittedName>
        <fullName evidence="3">Uncharacterized protein</fullName>
    </submittedName>
</protein>
<evidence type="ECO:0000256" key="1">
    <source>
        <dbReference type="SAM" id="Coils"/>
    </source>
</evidence>
<proteinExistence type="predicted"/>
<keyword evidence="2" id="KW-0732">Signal</keyword>
<sequence length="407" mass="47243">MRTHLLLLLASATFAQADWKSDMLEQGTTLYENAKHKTVELYKELKPLALDQNRSKEAQMNAIWDDLLPQLEKGLEYTDKLEKAPDSAWIGSDKKDIRHDIDKVFDRIIDTLIDDDFLSYKKEINSLQQDIASNKNTIAFYREKKISAPAQSSIKTTKADYAKKIEELQEENLDNERRIEQIKGRLIQQFADIGVNLSAEQINVLLTRVDGDDIIQMALMMDVLKHITNQIMVLMKENNEDLAYAKKYYGLHLVSLELVVYIQQKYIDKVDNVYIPKIDTIMFEAQKMVAETKRLAASEMSERRKNIYEKNIQTQELTAHVAQLYKQDLITSKISMINAQKITKKNLQLARNTYKTVVLSADLYELISESQNMFSEVSKIQVPNIVPFENMQIQKKYYELTKLIQKK</sequence>
<keyword evidence="1" id="KW-0175">Coiled coil</keyword>
<keyword evidence="4" id="KW-1185">Reference proteome</keyword>
<organism evidence="3 4">
    <name type="scientific">Sulfurovum riftiae</name>
    <dbReference type="NCBI Taxonomy" id="1630136"/>
    <lineage>
        <taxon>Bacteria</taxon>
        <taxon>Pseudomonadati</taxon>
        <taxon>Campylobacterota</taxon>
        <taxon>Epsilonproteobacteria</taxon>
        <taxon>Campylobacterales</taxon>
        <taxon>Sulfurovaceae</taxon>
        <taxon>Sulfurovum</taxon>
    </lineage>
</organism>
<evidence type="ECO:0000313" key="4">
    <source>
        <dbReference type="Proteomes" id="UP000075359"/>
    </source>
</evidence>
<reference evidence="3 4" key="1">
    <citation type="submission" date="2015-11" db="EMBL/GenBank/DDBJ databases">
        <title>Draft genome of Sulfurovum riftiae 1812E, a member of the Epsilonproteobacteria isolated from the tube of the deep-sea hydrothermal vent tubewom Riftia pachyptila.</title>
        <authorList>
            <person name="Vetriani C."/>
            <person name="Giovannelli D."/>
        </authorList>
    </citation>
    <scope>NUCLEOTIDE SEQUENCE [LARGE SCALE GENOMIC DNA]</scope>
    <source>
        <strain evidence="3 4">1812E</strain>
    </source>
</reference>
<evidence type="ECO:0000256" key="2">
    <source>
        <dbReference type="SAM" id="SignalP"/>
    </source>
</evidence>
<feature type="chain" id="PRO_5007578551" evidence="2">
    <location>
        <begin position="18"/>
        <end position="407"/>
    </location>
</feature>
<dbReference type="AlphaFoldDB" id="A0A151CI86"/>
<evidence type="ECO:0000313" key="3">
    <source>
        <dbReference type="EMBL" id="KYJ87245.1"/>
    </source>
</evidence>
<feature type="coiled-coil region" evidence="1">
    <location>
        <begin position="124"/>
        <end position="185"/>
    </location>
</feature>
<accession>A0A151CI86</accession>
<dbReference type="RefSeq" id="WP_067328955.1">
    <property type="nucleotide sequence ID" value="NZ_LNKT01000002.1"/>
</dbReference>
<dbReference type="Proteomes" id="UP000075359">
    <property type="component" value="Unassembled WGS sequence"/>
</dbReference>
<feature type="signal peptide" evidence="2">
    <location>
        <begin position="1"/>
        <end position="17"/>
    </location>
</feature>
<name>A0A151CI86_9BACT</name>
<comment type="caution">
    <text evidence="3">The sequence shown here is derived from an EMBL/GenBank/DDBJ whole genome shotgun (WGS) entry which is preliminary data.</text>
</comment>